<gene>
    <name evidence="1" type="ORF">C8D86_11179</name>
</gene>
<sequence>MKPKYTAKVYFDDGSFIENHADDVGQLIGWMRRQGQDRFCEINGIIVNNKTHRIVKSIQYNPAEDI</sequence>
<organism evidence="1 2">
    <name type="scientific">Aquicella lusitana</name>
    <dbReference type="NCBI Taxonomy" id="254246"/>
    <lineage>
        <taxon>Bacteria</taxon>
        <taxon>Pseudomonadati</taxon>
        <taxon>Pseudomonadota</taxon>
        <taxon>Gammaproteobacteria</taxon>
        <taxon>Legionellales</taxon>
        <taxon>Coxiellaceae</taxon>
        <taxon>Aquicella</taxon>
    </lineage>
</organism>
<dbReference type="RefSeq" id="WP_114834450.1">
    <property type="nucleotide sequence ID" value="NZ_LR699114.1"/>
</dbReference>
<evidence type="ECO:0000313" key="2">
    <source>
        <dbReference type="Proteomes" id="UP000254720"/>
    </source>
</evidence>
<proteinExistence type="predicted"/>
<dbReference type="AlphaFoldDB" id="A0A370GNC3"/>
<name>A0A370GNC3_9COXI</name>
<protein>
    <submittedName>
        <fullName evidence="1">Uncharacterized protein</fullName>
    </submittedName>
</protein>
<dbReference type="EMBL" id="QQAX01000011">
    <property type="protein sequence ID" value="RDI43423.1"/>
    <property type="molecule type" value="Genomic_DNA"/>
</dbReference>
<comment type="caution">
    <text evidence="1">The sequence shown here is derived from an EMBL/GenBank/DDBJ whole genome shotgun (WGS) entry which is preliminary data.</text>
</comment>
<dbReference type="OrthoDB" id="5643781at2"/>
<accession>A0A370GNC3</accession>
<reference evidence="1 2" key="1">
    <citation type="submission" date="2018-07" db="EMBL/GenBank/DDBJ databases">
        <title>Genomic Encyclopedia of Type Strains, Phase IV (KMG-IV): sequencing the most valuable type-strain genomes for metagenomic binning, comparative biology and taxonomic classification.</title>
        <authorList>
            <person name="Goeker M."/>
        </authorList>
    </citation>
    <scope>NUCLEOTIDE SEQUENCE [LARGE SCALE GENOMIC DNA]</scope>
    <source>
        <strain evidence="1 2">DSM 16500</strain>
    </source>
</reference>
<evidence type="ECO:0000313" key="1">
    <source>
        <dbReference type="EMBL" id="RDI43423.1"/>
    </source>
</evidence>
<keyword evidence="2" id="KW-1185">Reference proteome</keyword>
<dbReference type="Proteomes" id="UP000254720">
    <property type="component" value="Unassembled WGS sequence"/>
</dbReference>